<keyword evidence="10" id="KW-1185">Reference proteome</keyword>
<evidence type="ECO:0000256" key="3">
    <source>
        <dbReference type="ARBA" id="ARBA00022603"/>
    </source>
</evidence>
<feature type="region of interest" description="Disordered" evidence="8">
    <location>
        <begin position="27"/>
        <end position="52"/>
    </location>
</feature>
<protein>
    <recommendedName>
        <fullName evidence="7">Protein arginine methyltransferase NDUFAF7</fullName>
        <ecNumber evidence="7">2.1.1.320</ecNumber>
    </recommendedName>
</protein>
<feature type="compositionally biased region" description="Low complexity" evidence="8">
    <location>
        <begin position="35"/>
        <end position="49"/>
    </location>
</feature>
<dbReference type="Pfam" id="PF02636">
    <property type="entry name" value="Methyltransf_28"/>
    <property type="match status" value="1"/>
</dbReference>
<keyword evidence="3 7" id="KW-0489">Methyltransferase</keyword>
<comment type="subcellular location">
    <subcellularLocation>
        <location evidence="1 7">Mitochondrion</location>
    </subcellularLocation>
</comment>
<dbReference type="InterPro" id="IPR038375">
    <property type="entry name" value="NDUFAF7_sf"/>
</dbReference>
<evidence type="ECO:0000256" key="5">
    <source>
        <dbReference type="ARBA" id="ARBA00023128"/>
    </source>
</evidence>
<comment type="function">
    <text evidence="7">Arginine methyltransferase involved in the assembly or stability of mitochondrial NADH:ubiquinone oxidoreductase complex (complex I).</text>
</comment>
<keyword evidence="4 7" id="KW-0808">Transferase</keyword>
<feature type="region of interest" description="Disordered" evidence="8">
    <location>
        <begin position="247"/>
        <end position="307"/>
    </location>
</feature>
<evidence type="ECO:0000313" key="9">
    <source>
        <dbReference type="EMBL" id="KAL1303866.1"/>
    </source>
</evidence>
<comment type="catalytic activity">
    <reaction evidence="6 7">
        <text>L-arginyl-[protein] + 2 S-adenosyl-L-methionine = N(omega),N(omega)'-dimethyl-L-arginyl-[protein] + 2 S-adenosyl-L-homocysteine + 2 H(+)</text>
        <dbReference type="Rhea" id="RHEA:48108"/>
        <dbReference type="Rhea" id="RHEA-COMP:10532"/>
        <dbReference type="Rhea" id="RHEA-COMP:11992"/>
        <dbReference type="ChEBI" id="CHEBI:15378"/>
        <dbReference type="ChEBI" id="CHEBI:29965"/>
        <dbReference type="ChEBI" id="CHEBI:57856"/>
        <dbReference type="ChEBI" id="CHEBI:59789"/>
        <dbReference type="ChEBI" id="CHEBI:88221"/>
        <dbReference type="EC" id="2.1.1.320"/>
    </reaction>
</comment>
<evidence type="ECO:0000256" key="2">
    <source>
        <dbReference type="ARBA" id="ARBA00005891"/>
    </source>
</evidence>
<keyword evidence="5 7" id="KW-0496">Mitochondrion</keyword>
<dbReference type="PANTHER" id="PTHR12049">
    <property type="entry name" value="PROTEIN ARGININE METHYLTRANSFERASE NDUFAF7, MITOCHONDRIAL"/>
    <property type="match status" value="1"/>
</dbReference>
<dbReference type="Proteomes" id="UP001562354">
    <property type="component" value="Unassembled WGS sequence"/>
</dbReference>
<dbReference type="EMBL" id="JBFMKM010000009">
    <property type="protein sequence ID" value="KAL1303866.1"/>
    <property type="molecule type" value="Genomic_DNA"/>
</dbReference>
<comment type="caution">
    <text evidence="9">The sequence shown here is derived from an EMBL/GenBank/DDBJ whole genome shotgun (WGS) entry which is preliminary data.</text>
</comment>
<organism evidence="9 10">
    <name type="scientific">Neodothiora populina</name>
    <dbReference type="NCBI Taxonomy" id="2781224"/>
    <lineage>
        <taxon>Eukaryota</taxon>
        <taxon>Fungi</taxon>
        <taxon>Dikarya</taxon>
        <taxon>Ascomycota</taxon>
        <taxon>Pezizomycotina</taxon>
        <taxon>Dothideomycetes</taxon>
        <taxon>Dothideomycetidae</taxon>
        <taxon>Dothideales</taxon>
        <taxon>Dothioraceae</taxon>
        <taxon>Neodothiora</taxon>
    </lineage>
</organism>
<dbReference type="InterPro" id="IPR029063">
    <property type="entry name" value="SAM-dependent_MTases_sf"/>
</dbReference>
<reference evidence="9 10" key="1">
    <citation type="submission" date="2024-07" db="EMBL/GenBank/DDBJ databases">
        <title>Draft sequence of the Neodothiora populina.</title>
        <authorList>
            <person name="Drown D.D."/>
            <person name="Schuette U.S."/>
            <person name="Buechlein A.B."/>
            <person name="Rusch D.R."/>
            <person name="Winton L.W."/>
            <person name="Adams G.A."/>
        </authorList>
    </citation>
    <scope>NUCLEOTIDE SEQUENCE [LARGE SCALE GENOMIC DNA]</scope>
    <source>
        <strain evidence="9 10">CPC 39397</strain>
    </source>
</reference>
<evidence type="ECO:0000256" key="7">
    <source>
        <dbReference type="RuleBase" id="RU364114"/>
    </source>
</evidence>
<gene>
    <name evidence="9" type="ORF">AAFC00_000321</name>
</gene>
<dbReference type="Gene3D" id="3.40.50.12710">
    <property type="match status" value="1"/>
</dbReference>
<evidence type="ECO:0000313" key="10">
    <source>
        <dbReference type="Proteomes" id="UP001562354"/>
    </source>
</evidence>
<accession>A0ABR3PCI6</accession>
<evidence type="ECO:0000256" key="1">
    <source>
        <dbReference type="ARBA" id="ARBA00004173"/>
    </source>
</evidence>
<feature type="compositionally biased region" description="Polar residues" evidence="8">
    <location>
        <begin position="291"/>
        <end position="306"/>
    </location>
</feature>
<dbReference type="InterPro" id="IPR003788">
    <property type="entry name" value="NDUFAF7"/>
</dbReference>
<proteinExistence type="inferred from homology"/>
<dbReference type="EC" id="2.1.1.320" evidence="7"/>
<dbReference type="PANTHER" id="PTHR12049:SF7">
    <property type="entry name" value="PROTEIN ARGININE METHYLTRANSFERASE NDUFAF7, MITOCHONDRIAL"/>
    <property type="match status" value="1"/>
</dbReference>
<dbReference type="GeneID" id="95974024"/>
<sequence>MMRERIWSTTRLLANNTRLQPTQRALRCPGAKRWTTTSSSSSTTSASTTRQWSTPLAKNLGEAITTTGPIPVATYMRQCLTSMDGGYYTSAPEGRDQFGQKGDFVTSPEISQVFGELIGLWVVAEWIAQGRKSEGVYLMEMGPGRGTLMDDMLRTIRNFKPLAQAIQGIYLVEASPSLRQRQHKLLCGDNPLEEIEIGYSSTSKHSPDLKVIWCEDIRFVPRDANSTPFIFAHEFFDALPIHVFESVPPAPQQQPTEIQTRTGKHSLHPRASSASKESQWRELVVSPTPPFSTHQTLGTPKSQQDQPVPDFQLTRAKASTPHSLYLPETSNRYKALKTTPGAVIEISPESLSYAAEFGVRIGGGESPVASALYTAAKENQDISTIFHASTTPSQAPKAIEKQTPSGAALILDYGTPASIPTNSLRGIKAHRIVSPLHEPGRVDLSADVDFIALAEAALNASPGVEVHGPVDQARFLTAMGIQERVAQLVKVAIERSKGGLPGATSVDAGAVAGGKEELTQVVKRIEGAWKRLVDVGPQGMGKLYQVMAILPHKPLSSGQQPRRPVGFGGDVQI</sequence>
<evidence type="ECO:0000256" key="6">
    <source>
        <dbReference type="ARBA" id="ARBA00048612"/>
    </source>
</evidence>
<dbReference type="RefSeq" id="XP_069200141.1">
    <property type="nucleotide sequence ID" value="XM_069342808.1"/>
</dbReference>
<name>A0ABR3PCI6_9PEZI</name>
<dbReference type="SUPFAM" id="SSF53335">
    <property type="entry name" value="S-adenosyl-L-methionine-dependent methyltransferases"/>
    <property type="match status" value="1"/>
</dbReference>
<comment type="similarity">
    <text evidence="2 7">Belongs to the NDUFAF7 family.</text>
</comment>
<evidence type="ECO:0000256" key="8">
    <source>
        <dbReference type="SAM" id="MobiDB-lite"/>
    </source>
</evidence>
<evidence type="ECO:0000256" key="4">
    <source>
        <dbReference type="ARBA" id="ARBA00022679"/>
    </source>
</evidence>